<dbReference type="Proteomes" id="UP001055811">
    <property type="component" value="Linkage Group LG04"/>
</dbReference>
<reference evidence="2" key="1">
    <citation type="journal article" date="2022" name="Mol. Ecol. Resour.">
        <title>The genomes of chicory, endive, great burdock and yacon provide insights into Asteraceae palaeo-polyploidization history and plant inulin production.</title>
        <authorList>
            <person name="Fan W."/>
            <person name="Wang S."/>
            <person name="Wang H."/>
            <person name="Wang A."/>
            <person name="Jiang F."/>
            <person name="Liu H."/>
            <person name="Zhao H."/>
            <person name="Xu D."/>
            <person name="Zhang Y."/>
        </authorList>
    </citation>
    <scope>NUCLEOTIDE SEQUENCE [LARGE SCALE GENOMIC DNA]</scope>
    <source>
        <strain evidence="2">cv. Punajuju</strain>
    </source>
</reference>
<dbReference type="EMBL" id="CM042012">
    <property type="protein sequence ID" value="KAI3750801.1"/>
    <property type="molecule type" value="Genomic_DNA"/>
</dbReference>
<gene>
    <name evidence="1" type="ORF">L2E82_21638</name>
</gene>
<sequence length="141" mass="14742">MASKLQYFLLLLLSCAILKLTTAGDPDILTDFIPPPISFGPLGGNYFTFTGMRTLVGAPFPPTFKVTKAAMAEFPALNGQSFNSDAKSPTLAVSAFGSANAGTVSVPNSVFNSTICDEVLAKSFKTDIATIQKIKSGLAGK</sequence>
<evidence type="ECO:0000313" key="2">
    <source>
        <dbReference type="Proteomes" id="UP001055811"/>
    </source>
</evidence>
<keyword evidence="2" id="KW-1185">Reference proteome</keyword>
<name>A0ACB9DWH2_CICIN</name>
<accession>A0ACB9DWH2</accession>
<protein>
    <submittedName>
        <fullName evidence="1">Uncharacterized protein</fullName>
    </submittedName>
</protein>
<reference evidence="1 2" key="2">
    <citation type="journal article" date="2022" name="Mol. Ecol. Resour.">
        <title>The genomes of chicory, endive, great burdock and yacon provide insights into Asteraceae paleo-polyploidization history and plant inulin production.</title>
        <authorList>
            <person name="Fan W."/>
            <person name="Wang S."/>
            <person name="Wang H."/>
            <person name="Wang A."/>
            <person name="Jiang F."/>
            <person name="Liu H."/>
            <person name="Zhao H."/>
            <person name="Xu D."/>
            <person name="Zhang Y."/>
        </authorList>
    </citation>
    <scope>NUCLEOTIDE SEQUENCE [LARGE SCALE GENOMIC DNA]</scope>
    <source>
        <strain evidence="2">cv. Punajuju</strain>
        <tissue evidence="1">Leaves</tissue>
    </source>
</reference>
<comment type="caution">
    <text evidence="1">The sequence shown here is derived from an EMBL/GenBank/DDBJ whole genome shotgun (WGS) entry which is preliminary data.</text>
</comment>
<evidence type="ECO:0000313" key="1">
    <source>
        <dbReference type="EMBL" id="KAI3750801.1"/>
    </source>
</evidence>
<organism evidence="1 2">
    <name type="scientific">Cichorium intybus</name>
    <name type="common">Chicory</name>
    <dbReference type="NCBI Taxonomy" id="13427"/>
    <lineage>
        <taxon>Eukaryota</taxon>
        <taxon>Viridiplantae</taxon>
        <taxon>Streptophyta</taxon>
        <taxon>Embryophyta</taxon>
        <taxon>Tracheophyta</taxon>
        <taxon>Spermatophyta</taxon>
        <taxon>Magnoliopsida</taxon>
        <taxon>eudicotyledons</taxon>
        <taxon>Gunneridae</taxon>
        <taxon>Pentapetalae</taxon>
        <taxon>asterids</taxon>
        <taxon>campanulids</taxon>
        <taxon>Asterales</taxon>
        <taxon>Asteraceae</taxon>
        <taxon>Cichorioideae</taxon>
        <taxon>Cichorieae</taxon>
        <taxon>Cichoriinae</taxon>
        <taxon>Cichorium</taxon>
    </lineage>
</organism>
<proteinExistence type="predicted"/>